<dbReference type="OrthoDB" id="2150121at2759"/>
<keyword evidence="2" id="KW-0175">Coiled coil</keyword>
<feature type="compositionally biased region" description="Basic and acidic residues" evidence="3">
    <location>
        <begin position="406"/>
        <end position="420"/>
    </location>
</feature>
<keyword evidence="5" id="KW-1185">Reference proteome</keyword>
<dbReference type="Pfam" id="PF10595">
    <property type="entry name" value="FAM161A_B"/>
    <property type="match status" value="1"/>
</dbReference>
<evidence type="ECO:0000313" key="5">
    <source>
        <dbReference type="Proteomes" id="UP000593567"/>
    </source>
</evidence>
<dbReference type="InterPro" id="IPR019579">
    <property type="entry name" value="FAM161A/B"/>
</dbReference>
<feature type="compositionally biased region" description="Polar residues" evidence="3">
    <location>
        <begin position="431"/>
        <end position="446"/>
    </location>
</feature>
<evidence type="ECO:0000313" key="4">
    <source>
        <dbReference type="EMBL" id="KAF6026810.1"/>
    </source>
</evidence>
<dbReference type="EMBL" id="VXIV02002203">
    <property type="protein sequence ID" value="KAF6026810.1"/>
    <property type="molecule type" value="Genomic_DNA"/>
</dbReference>
<evidence type="ECO:0000256" key="1">
    <source>
        <dbReference type="ARBA" id="ARBA00006663"/>
    </source>
</evidence>
<feature type="region of interest" description="Disordered" evidence="3">
    <location>
        <begin position="207"/>
        <end position="298"/>
    </location>
</feature>
<dbReference type="PANTHER" id="PTHR21501:SF1">
    <property type="entry name" value="PROTEIN FAM-161"/>
    <property type="match status" value="1"/>
</dbReference>
<feature type="region of interest" description="Disordered" evidence="3">
    <location>
        <begin position="1"/>
        <end position="23"/>
    </location>
</feature>
<comment type="similarity">
    <text evidence="1">Belongs to the FAM161 family.</text>
</comment>
<protein>
    <submittedName>
        <fullName evidence="4">FAM161A</fullName>
    </submittedName>
</protein>
<dbReference type="GO" id="GO:0044782">
    <property type="term" value="P:cilium organization"/>
    <property type="evidence" value="ECO:0007669"/>
    <property type="project" value="TreeGrafter"/>
</dbReference>
<feature type="region of interest" description="Disordered" evidence="3">
    <location>
        <begin position="372"/>
        <end position="485"/>
    </location>
</feature>
<dbReference type="GO" id="GO:0005856">
    <property type="term" value="C:cytoskeleton"/>
    <property type="evidence" value="ECO:0007669"/>
    <property type="project" value="UniProtKB-ARBA"/>
</dbReference>
<gene>
    <name evidence="4" type="ORF">EB796_014874</name>
</gene>
<reference evidence="4" key="1">
    <citation type="submission" date="2020-06" db="EMBL/GenBank/DDBJ databases">
        <title>Draft genome of Bugula neritina, a colonial animal packing powerful symbionts and potential medicines.</title>
        <authorList>
            <person name="Rayko M."/>
        </authorList>
    </citation>
    <scope>NUCLEOTIDE SEQUENCE [LARGE SCALE GENOMIC DNA]</scope>
    <source>
        <strain evidence="4">Kwan_BN1</strain>
    </source>
</reference>
<dbReference type="GO" id="GO:0005929">
    <property type="term" value="C:cilium"/>
    <property type="evidence" value="ECO:0007669"/>
    <property type="project" value="TreeGrafter"/>
</dbReference>
<organism evidence="4 5">
    <name type="scientific">Bugula neritina</name>
    <name type="common">Brown bryozoan</name>
    <name type="synonym">Sertularia neritina</name>
    <dbReference type="NCBI Taxonomy" id="10212"/>
    <lineage>
        <taxon>Eukaryota</taxon>
        <taxon>Metazoa</taxon>
        <taxon>Spiralia</taxon>
        <taxon>Lophotrochozoa</taxon>
        <taxon>Bryozoa</taxon>
        <taxon>Gymnolaemata</taxon>
        <taxon>Cheilostomatida</taxon>
        <taxon>Flustrina</taxon>
        <taxon>Buguloidea</taxon>
        <taxon>Bugulidae</taxon>
        <taxon>Bugula</taxon>
    </lineage>
</organism>
<dbReference type="PANTHER" id="PTHR21501">
    <property type="entry name" value="PROTEIN FAM-161"/>
    <property type="match status" value="1"/>
</dbReference>
<evidence type="ECO:0000256" key="3">
    <source>
        <dbReference type="SAM" id="MobiDB-lite"/>
    </source>
</evidence>
<proteinExistence type="inferred from homology"/>
<dbReference type="InterPro" id="IPR051655">
    <property type="entry name" value="FAM161"/>
</dbReference>
<feature type="compositionally biased region" description="Polar residues" evidence="3">
    <location>
        <begin position="209"/>
        <end position="230"/>
    </location>
</feature>
<feature type="compositionally biased region" description="Polar residues" evidence="3">
    <location>
        <begin position="259"/>
        <end position="272"/>
    </location>
</feature>
<dbReference type="Proteomes" id="UP000593567">
    <property type="component" value="Unassembled WGS sequence"/>
</dbReference>
<evidence type="ECO:0000256" key="2">
    <source>
        <dbReference type="ARBA" id="ARBA00023054"/>
    </source>
</evidence>
<accession>A0A7J7JKG9</accession>
<feature type="compositionally biased region" description="Basic and acidic residues" evidence="3">
    <location>
        <begin position="380"/>
        <end position="394"/>
    </location>
</feature>
<comment type="caution">
    <text evidence="4">The sequence shown here is derived from an EMBL/GenBank/DDBJ whole genome shotgun (WGS) entry which is preliminary data.</text>
</comment>
<dbReference type="AlphaFoldDB" id="A0A7J7JKG9"/>
<sequence length="485" mass="56565">MIREEKKQKKKSKAQEELEQKRLEEKKAEEAELAKKFKASPAPAHIYLPLYDEIAEQQETKRRLNHDYREELLRSIEKPFKFYQREQAKQRQKANEALYKGKPAQKKTNTFKANPVPKVLDEAIAERLAEEEEYRKIRVRMRAEELLRESRLPPSMDAREKSKELNRIKRLARELRGLGISSEPTFRPKITGDAPDFDEAHRRLARKLASSSTKEPTVTQPFNLRTSRILSNKERIHEDMEDDERNLPETRWPYKNSRTKPSNIGKLSSAVTSADRMPSMSTQSSELRKSVVKQKTMEEMKKELSRLEAERKRRQKVKKLKSEVMEKAAANDIQYGLVDRSEERRLQVRQEEKARAEEYRRSIKEMQDRVSGRPLLFERTTQKMARDRAERRYNETLSKAGVSPRLMERGRDDDSDKEGSYKSPNRRADFNSGSGSIASPKSASARSTHEKDFSYSNTFTKEDTGLSDEDYSEAESIPEQVLEMA</sequence>
<name>A0A7J7JKG9_BUGNE</name>
<feature type="region of interest" description="Disordered" evidence="3">
    <location>
        <begin position="91"/>
        <end position="113"/>
    </location>
</feature>